<comment type="caution">
    <text evidence="1">The sequence shown here is derived from an EMBL/GenBank/DDBJ whole genome shotgun (WGS) entry which is preliminary data.</text>
</comment>
<dbReference type="Proteomes" id="UP000297597">
    <property type="component" value="Unassembled WGS sequence"/>
</dbReference>
<accession>A0A4Y7RJE6</accession>
<evidence type="ECO:0000313" key="1">
    <source>
        <dbReference type="EMBL" id="TEB08936.1"/>
    </source>
</evidence>
<gene>
    <name evidence="1" type="ORF">Pmgp_03512</name>
</gene>
<dbReference type="OrthoDB" id="1798745at2"/>
<proteinExistence type="predicted"/>
<name>A0A4Y7RJE6_9FIRM</name>
<organism evidence="1 2">
    <name type="scientific">Pelotomaculum propionicicum</name>
    <dbReference type="NCBI Taxonomy" id="258475"/>
    <lineage>
        <taxon>Bacteria</taxon>
        <taxon>Bacillati</taxon>
        <taxon>Bacillota</taxon>
        <taxon>Clostridia</taxon>
        <taxon>Eubacteriales</taxon>
        <taxon>Desulfotomaculaceae</taxon>
        <taxon>Pelotomaculum</taxon>
    </lineage>
</organism>
<reference evidence="1 2" key="1">
    <citation type="journal article" date="2018" name="Environ. Microbiol.">
        <title>Novel energy conservation strategies and behaviour of Pelotomaculum schinkii driving syntrophic propionate catabolism.</title>
        <authorList>
            <person name="Hidalgo-Ahumada C.A.P."/>
            <person name="Nobu M.K."/>
            <person name="Narihiro T."/>
            <person name="Tamaki H."/>
            <person name="Liu W.T."/>
            <person name="Kamagata Y."/>
            <person name="Stams A.J.M."/>
            <person name="Imachi H."/>
            <person name="Sousa D.Z."/>
        </authorList>
    </citation>
    <scope>NUCLEOTIDE SEQUENCE [LARGE SCALE GENOMIC DNA]</scope>
    <source>
        <strain evidence="1 2">MGP</strain>
    </source>
</reference>
<sequence>MDYQNKGKHNDYRVNILNNGRIISIEVTCCGRHIGEMRFKDGENKKCPFCGTVHSVKIQHNHFHIRPARPEDESGLDDSAVIEKKAL</sequence>
<dbReference type="EMBL" id="QFFZ01000068">
    <property type="protein sequence ID" value="TEB08936.1"/>
    <property type="molecule type" value="Genomic_DNA"/>
</dbReference>
<evidence type="ECO:0000313" key="2">
    <source>
        <dbReference type="Proteomes" id="UP000297597"/>
    </source>
</evidence>
<protein>
    <submittedName>
        <fullName evidence="1">Uncharacterized protein</fullName>
    </submittedName>
</protein>
<keyword evidence="2" id="KW-1185">Reference proteome</keyword>
<dbReference type="AlphaFoldDB" id="A0A4Y7RJE6"/>
<dbReference type="RefSeq" id="WP_134215725.1">
    <property type="nucleotide sequence ID" value="NZ_QFFZ01000068.1"/>
</dbReference>